<protein>
    <submittedName>
        <fullName evidence="1">Uncharacterized protein</fullName>
    </submittedName>
</protein>
<proteinExistence type="predicted"/>
<reference evidence="1" key="1">
    <citation type="submission" date="2014-11" db="EMBL/GenBank/DDBJ databases">
        <authorList>
            <person name="Amaro Gonzalez C."/>
        </authorList>
    </citation>
    <scope>NUCLEOTIDE SEQUENCE</scope>
</reference>
<accession>A0A0E9XAW1</accession>
<reference evidence="1" key="2">
    <citation type="journal article" date="2015" name="Fish Shellfish Immunol.">
        <title>Early steps in the European eel (Anguilla anguilla)-Vibrio vulnificus interaction in the gills: Role of the RtxA13 toxin.</title>
        <authorList>
            <person name="Callol A."/>
            <person name="Pajuelo D."/>
            <person name="Ebbesson L."/>
            <person name="Teles M."/>
            <person name="MacKenzie S."/>
            <person name="Amaro C."/>
        </authorList>
    </citation>
    <scope>NUCLEOTIDE SEQUENCE</scope>
</reference>
<evidence type="ECO:0000313" key="1">
    <source>
        <dbReference type="EMBL" id="JAH99596.1"/>
    </source>
</evidence>
<dbReference type="AlphaFoldDB" id="A0A0E9XAW1"/>
<name>A0A0E9XAW1_ANGAN</name>
<organism evidence="1">
    <name type="scientific">Anguilla anguilla</name>
    <name type="common">European freshwater eel</name>
    <name type="synonym">Muraena anguilla</name>
    <dbReference type="NCBI Taxonomy" id="7936"/>
    <lineage>
        <taxon>Eukaryota</taxon>
        <taxon>Metazoa</taxon>
        <taxon>Chordata</taxon>
        <taxon>Craniata</taxon>
        <taxon>Vertebrata</taxon>
        <taxon>Euteleostomi</taxon>
        <taxon>Actinopterygii</taxon>
        <taxon>Neopterygii</taxon>
        <taxon>Teleostei</taxon>
        <taxon>Anguilliformes</taxon>
        <taxon>Anguillidae</taxon>
        <taxon>Anguilla</taxon>
    </lineage>
</organism>
<sequence>MPSVSWSGVKHMGIGLWSSGNVSSGMMTYASLSGSLTDEFGFGGMRSADCTGPNSASCKVC</sequence>
<dbReference type="EMBL" id="GBXM01008981">
    <property type="protein sequence ID" value="JAH99596.1"/>
    <property type="molecule type" value="Transcribed_RNA"/>
</dbReference>